<gene>
    <name evidence="2" type="ORF">F5050DRAFT_1812481</name>
</gene>
<evidence type="ECO:0008006" key="4">
    <source>
        <dbReference type="Google" id="ProtNLM"/>
    </source>
</evidence>
<name>A0ABQ8Q1B0_9AGAR</name>
<evidence type="ECO:0000313" key="2">
    <source>
        <dbReference type="EMBL" id="KAJ3991486.1"/>
    </source>
</evidence>
<protein>
    <recommendedName>
        <fullName evidence="4">Retrotransposon gag domain-containing protein</fullName>
    </recommendedName>
</protein>
<evidence type="ECO:0000313" key="3">
    <source>
        <dbReference type="Proteomes" id="UP001163828"/>
    </source>
</evidence>
<evidence type="ECO:0000256" key="1">
    <source>
        <dbReference type="SAM" id="MobiDB-lite"/>
    </source>
</evidence>
<sequence>MISKIRITSTSPDGITSVSAPPTSTAINSRTPSIEEWELRDSRLAGIIFQNIKDPRSIGVTEFMTSHEMWTRLTSEFDTSSAAAQALAKERIQQFCYSPGVPFEEYFRQLETL</sequence>
<feature type="region of interest" description="Disordered" evidence="1">
    <location>
        <begin position="1"/>
        <end position="30"/>
    </location>
</feature>
<dbReference type="EMBL" id="MU791021">
    <property type="protein sequence ID" value="KAJ3991486.1"/>
    <property type="molecule type" value="Genomic_DNA"/>
</dbReference>
<keyword evidence="3" id="KW-1185">Reference proteome</keyword>
<dbReference type="Proteomes" id="UP001163828">
    <property type="component" value="Unassembled WGS sequence"/>
</dbReference>
<reference evidence="2" key="1">
    <citation type="submission" date="2022-08" db="EMBL/GenBank/DDBJ databases">
        <authorList>
            <consortium name="DOE Joint Genome Institute"/>
            <person name="Min B."/>
            <person name="Riley R."/>
            <person name="Sierra-Patev S."/>
            <person name="Naranjo-Ortiz M."/>
            <person name="Looney B."/>
            <person name="Konkel Z."/>
            <person name="Slot J.C."/>
            <person name="Sakamoto Y."/>
            <person name="Steenwyk J.L."/>
            <person name="Rokas A."/>
            <person name="Carro J."/>
            <person name="Camarero S."/>
            <person name="Ferreira P."/>
            <person name="Molpeceres G."/>
            <person name="Ruiz-Duenas F.J."/>
            <person name="Serrano A."/>
            <person name="Henrissat B."/>
            <person name="Drula E."/>
            <person name="Hughes K.W."/>
            <person name="Mata J.L."/>
            <person name="Ishikawa N.K."/>
            <person name="Vargas-Isla R."/>
            <person name="Ushijima S."/>
            <person name="Smith C.A."/>
            <person name="Ahrendt S."/>
            <person name="Andreopoulos W."/>
            <person name="He G."/>
            <person name="Labutti K."/>
            <person name="Lipzen A."/>
            <person name="Ng V."/>
            <person name="Sandor L."/>
            <person name="Barry K."/>
            <person name="Martinez A.T."/>
            <person name="Xiao Y."/>
            <person name="Gibbons J.G."/>
            <person name="Terashima K."/>
            <person name="Hibbett D.S."/>
            <person name="Grigoriev I.V."/>
        </authorList>
    </citation>
    <scope>NUCLEOTIDE SEQUENCE</scope>
    <source>
        <strain evidence="2">TFB10827</strain>
    </source>
</reference>
<proteinExistence type="predicted"/>
<accession>A0ABQ8Q1B0</accession>
<dbReference type="Pfam" id="PF14223">
    <property type="entry name" value="Retrotran_gag_2"/>
    <property type="match status" value="1"/>
</dbReference>
<comment type="caution">
    <text evidence="2">The sequence shown here is derived from an EMBL/GenBank/DDBJ whole genome shotgun (WGS) entry which is preliminary data.</text>
</comment>
<organism evidence="2 3">
    <name type="scientific">Lentinula boryana</name>
    <dbReference type="NCBI Taxonomy" id="40481"/>
    <lineage>
        <taxon>Eukaryota</taxon>
        <taxon>Fungi</taxon>
        <taxon>Dikarya</taxon>
        <taxon>Basidiomycota</taxon>
        <taxon>Agaricomycotina</taxon>
        <taxon>Agaricomycetes</taxon>
        <taxon>Agaricomycetidae</taxon>
        <taxon>Agaricales</taxon>
        <taxon>Marasmiineae</taxon>
        <taxon>Omphalotaceae</taxon>
        <taxon>Lentinula</taxon>
    </lineage>
</organism>